<gene>
    <name evidence="8" type="ORF">V1264_018688</name>
</gene>
<keyword evidence="9" id="KW-1185">Reference proteome</keyword>
<reference evidence="8 9" key="1">
    <citation type="submission" date="2024-02" db="EMBL/GenBank/DDBJ databases">
        <title>Chromosome-scale genome assembly of the rough periwinkle Littorina saxatilis.</title>
        <authorList>
            <person name="De Jode A."/>
            <person name="Faria R."/>
            <person name="Formenti G."/>
            <person name="Sims Y."/>
            <person name="Smith T.P."/>
            <person name="Tracey A."/>
            <person name="Wood J.M.D."/>
            <person name="Zagrodzka Z.B."/>
            <person name="Johannesson K."/>
            <person name="Butlin R.K."/>
            <person name="Leder E.H."/>
        </authorList>
    </citation>
    <scope>NUCLEOTIDE SEQUENCE [LARGE SCALE GENOMIC DNA]</scope>
    <source>
        <strain evidence="8">Snail1</strain>
        <tissue evidence="8">Muscle</tissue>
    </source>
</reference>
<proteinExistence type="predicted"/>
<evidence type="ECO:0000313" key="9">
    <source>
        <dbReference type="Proteomes" id="UP001374579"/>
    </source>
</evidence>
<dbReference type="InterPro" id="IPR002048">
    <property type="entry name" value="EF_hand_dom"/>
</dbReference>
<dbReference type="Pfam" id="PF13499">
    <property type="entry name" value="EF-hand_7"/>
    <property type="match status" value="1"/>
</dbReference>
<keyword evidence="1" id="KW-0677">Repeat</keyword>
<dbReference type="SMART" id="SM00054">
    <property type="entry name" value="EFh"/>
    <property type="match status" value="3"/>
</dbReference>
<dbReference type="GO" id="GO:0016459">
    <property type="term" value="C:myosin complex"/>
    <property type="evidence" value="ECO:0007669"/>
    <property type="project" value="UniProtKB-KW"/>
</dbReference>
<accession>A0AAN9BE87</accession>
<keyword evidence="4" id="KW-0505">Motor protein</keyword>
<dbReference type="PROSITE" id="PS00018">
    <property type="entry name" value="EF_HAND_1"/>
    <property type="match status" value="1"/>
</dbReference>
<feature type="domain" description="EF-hand" evidence="7">
    <location>
        <begin position="24"/>
        <end position="59"/>
    </location>
</feature>
<dbReference type="PROSITE" id="PS50222">
    <property type="entry name" value="EF_HAND_2"/>
    <property type="match status" value="3"/>
</dbReference>
<name>A0AAN9BE87_9CAEN</name>
<dbReference type="InterPro" id="IPR050403">
    <property type="entry name" value="Myosin_RLC"/>
</dbReference>
<evidence type="ECO:0000256" key="2">
    <source>
        <dbReference type="ARBA" id="ARBA00022837"/>
    </source>
</evidence>
<evidence type="ECO:0000256" key="1">
    <source>
        <dbReference type="ARBA" id="ARBA00022737"/>
    </source>
</evidence>
<dbReference type="InterPro" id="IPR011992">
    <property type="entry name" value="EF-hand-dom_pair"/>
</dbReference>
<evidence type="ECO:0000256" key="4">
    <source>
        <dbReference type="ARBA" id="ARBA00023175"/>
    </source>
</evidence>
<organism evidence="8 9">
    <name type="scientific">Littorina saxatilis</name>
    <dbReference type="NCBI Taxonomy" id="31220"/>
    <lineage>
        <taxon>Eukaryota</taxon>
        <taxon>Metazoa</taxon>
        <taxon>Spiralia</taxon>
        <taxon>Lophotrochozoa</taxon>
        <taxon>Mollusca</taxon>
        <taxon>Gastropoda</taxon>
        <taxon>Caenogastropoda</taxon>
        <taxon>Littorinimorpha</taxon>
        <taxon>Littorinoidea</taxon>
        <taxon>Littorinidae</taxon>
        <taxon>Littorina</taxon>
    </lineage>
</organism>
<evidence type="ECO:0000256" key="5">
    <source>
        <dbReference type="ARBA" id="ARBA00023179"/>
    </source>
</evidence>
<feature type="domain" description="EF-hand" evidence="7">
    <location>
        <begin position="137"/>
        <end position="172"/>
    </location>
</feature>
<comment type="function">
    <text evidence="6">In molluscan muscle, calcium regulation is associated with myosin rather than with actin. Muscle myosin contains two types of light chains: the catalytic light chain, essential for ATPase activity, and the regulatory light chain, a calcium-binding protein responsible for Ca(2+) dependent binding and Ca(2+) dependent Mg-ATPase activity.</text>
</comment>
<dbReference type="Gene3D" id="1.10.238.10">
    <property type="entry name" value="EF-hand"/>
    <property type="match status" value="1"/>
</dbReference>
<dbReference type="AlphaFoldDB" id="A0AAN9BE87"/>
<protein>
    <recommendedName>
        <fullName evidence="7">EF-hand domain-containing protein</fullName>
    </recommendedName>
</protein>
<dbReference type="FunFam" id="1.10.238.10:FF:000001">
    <property type="entry name" value="Calmodulin 1"/>
    <property type="match status" value="1"/>
</dbReference>
<keyword evidence="3" id="KW-0518">Myosin</keyword>
<feature type="domain" description="EF-hand" evidence="7">
    <location>
        <begin position="101"/>
        <end position="136"/>
    </location>
</feature>
<keyword evidence="5" id="KW-0514">Muscle protein</keyword>
<evidence type="ECO:0000259" key="7">
    <source>
        <dbReference type="PROSITE" id="PS50222"/>
    </source>
</evidence>
<dbReference type="GO" id="GO:0005509">
    <property type="term" value="F:calcium ion binding"/>
    <property type="evidence" value="ECO:0007669"/>
    <property type="project" value="InterPro"/>
</dbReference>
<evidence type="ECO:0000256" key="6">
    <source>
        <dbReference type="ARBA" id="ARBA00049593"/>
    </source>
</evidence>
<keyword evidence="2" id="KW-0106">Calcium</keyword>
<dbReference type="Proteomes" id="UP001374579">
    <property type="component" value="Unassembled WGS sequence"/>
</dbReference>
<dbReference type="CDD" id="cd00051">
    <property type="entry name" value="EFh"/>
    <property type="match status" value="1"/>
</dbReference>
<sequence>MTTALGFKLTGCGYPHLIRSLTKSEQNLLKAIFMEADQEQNGFLNRTDLKIATISLLGYKPSKYEANQILEKYGHTLEDGSFALNLGEFIEAMMPKLINRDEDEEIRQTFMAFDTHCKGFLTIDDVKKVFSMVAPHIGHHHLESAFRELDRDGDGRVSYKDFDFMMKFDPLS</sequence>
<evidence type="ECO:0000256" key="3">
    <source>
        <dbReference type="ARBA" id="ARBA00023123"/>
    </source>
</evidence>
<comment type="caution">
    <text evidence="8">The sequence shown here is derived from an EMBL/GenBank/DDBJ whole genome shotgun (WGS) entry which is preliminary data.</text>
</comment>
<dbReference type="InterPro" id="IPR018247">
    <property type="entry name" value="EF_Hand_1_Ca_BS"/>
</dbReference>
<evidence type="ECO:0000313" key="8">
    <source>
        <dbReference type="EMBL" id="KAK7103882.1"/>
    </source>
</evidence>
<dbReference type="SUPFAM" id="SSF47473">
    <property type="entry name" value="EF-hand"/>
    <property type="match status" value="1"/>
</dbReference>
<dbReference type="PANTHER" id="PTHR23049">
    <property type="entry name" value="MYOSIN REGULATORY LIGHT CHAIN 2"/>
    <property type="match status" value="1"/>
</dbReference>
<dbReference type="EMBL" id="JBAMIC010000008">
    <property type="protein sequence ID" value="KAK7103882.1"/>
    <property type="molecule type" value="Genomic_DNA"/>
</dbReference>